<evidence type="ECO:0000256" key="7">
    <source>
        <dbReference type="ARBA" id="ARBA00023065"/>
    </source>
</evidence>
<evidence type="ECO:0000256" key="8">
    <source>
        <dbReference type="ARBA" id="ARBA00023136"/>
    </source>
</evidence>
<sequence length="100" mass="11009">MLGGAGVGKTVLVMELIHAMVERYQGISLFAGVGERSREGHEMLLDMRTSGVLVRTVLVYGQMNEPPGARWRTLARAVYGIDDRRVFPRRTPAKHTAADG</sequence>
<keyword evidence="5" id="KW-0067">ATP-binding</keyword>
<evidence type="ECO:0000259" key="11">
    <source>
        <dbReference type="Pfam" id="PF00006"/>
    </source>
</evidence>
<comment type="similarity">
    <text evidence="2">Belongs to the ATPase alpha/beta chains family.</text>
</comment>
<accession>A0A7Y9W5T9</accession>
<dbReference type="InterPro" id="IPR027417">
    <property type="entry name" value="P-loop_NTPase"/>
</dbReference>
<dbReference type="InterPro" id="IPR050053">
    <property type="entry name" value="ATPase_alpha/beta_chains"/>
</dbReference>
<gene>
    <name evidence="12" type="ORF">GGD41_001404</name>
</gene>
<evidence type="ECO:0000256" key="4">
    <source>
        <dbReference type="ARBA" id="ARBA00022741"/>
    </source>
</evidence>
<organism evidence="12 13">
    <name type="scientific">Paraburkholderia bryophila</name>
    <dbReference type="NCBI Taxonomy" id="420952"/>
    <lineage>
        <taxon>Bacteria</taxon>
        <taxon>Pseudomonadati</taxon>
        <taxon>Pseudomonadota</taxon>
        <taxon>Betaproteobacteria</taxon>
        <taxon>Burkholderiales</taxon>
        <taxon>Burkholderiaceae</taxon>
        <taxon>Paraburkholderia</taxon>
    </lineage>
</organism>
<feature type="domain" description="ATPase F1/V1/A1 complex alpha/beta subunit nucleotide-binding" evidence="11">
    <location>
        <begin position="2"/>
        <end position="77"/>
    </location>
</feature>
<keyword evidence="10" id="KW-0066">ATP synthesis</keyword>
<keyword evidence="8" id="KW-0472">Membrane</keyword>
<keyword evidence="6" id="KW-1278">Translocase</keyword>
<evidence type="ECO:0000256" key="10">
    <source>
        <dbReference type="ARBA" id="ARBA00023310"/>
    </source>
</evidence>
<evidence type="ECO:0000256" key="6">
    <source>
        <dbReference type="ARBA" id="ARBA00022967"/>
    </source>
</evidence>
<dbReference type="EMBL" id="JACCAU010000001">
    <property type="protein sequence ID" value="NYH14176.1"/>
    <property type="molecule type" value="Genomic_DNA"/>
</dbReference>
<evidence type="ECO:0000313" key="13">
    <source>
        <dbReference type="Proteomes" id="UP000572540"/>
    </source>
</evidence>
<evidence type="ECO:0000313" key="12">
    <source>
        <dbReference type="EMBL" id="NYH14176.1"/>
    </source>
</evidence>
<dbReference type="PANTHER" id="PTHR15184">
    <property type="entry name" value="ATP SYNTHASE"/>
    <property type="match status" value="1"/>
</dbReference>
<evidence type="ECO:0000256" key="5">
    <source>
        <dbReference type="ARBA" id="ARBA00022840"/>
    </source>
</evidence>
<dbReference type="GO" id="GO:0046933">
    <property type="term" value="F:proton-transporting ATP synthase activity, rotational mechanism"/>
    <property type="evidence" value="ECO:0007669"/>
    <property type="project" value="TreeGrafter"/>
</dbReference>
<dbReference type="Pfam" id="PF00006">
    <property type="entry name" value="ATP-synt_ab"/>
    <property type="match status" value="1"/>
</dbReference>
<dbReference type="SUPFAM" id="SSF52540">
    <property type="entry name" value="P-loop containing nucleoside triphosphate hydrolases"/>
    <property type="match status" value="1"/>
</dbReference>
<keyword evidence="7" id="KW-0406">Ion transport</keyword>
<keyword evidence="3" id="KW-0813">Transport</keyword>
<dbReference type="Gene3D" id="3.40.50.300">
    <property type="entry name" value="P-loop containing nucleotide triphosphate hydrolases"/>
    <property type="match status" value="1"/>
</dbReference>
<dbReference type="Proteomes" id="UP000572540">
    <property type="component" value="Unassembled WGS sequence"/>
</dbReference>
<evidence type="ECO:0000256" key="2">
    <source>
        <dbReference type="ARBA" id="ARBA00008936"/>
    </source>
</evidence>
<evidence type="ECO:0000256" key="3">
    <source>
        <dbReference type="ARBA" id="ARBA00022448"/>
    </source>
</evidence>
<comment type="caution">
    <text evidence="12">The sequence shown here is derived from an EMBL/GenBank/DDBJ whole genome shotgun (WGS) entry which is preliminary data.</text>
</comment>
<name>A0A7Y9W5T9_9BURK</name>
<dbReference type="PANTHER" id="PTHR15184:SF71">
    <property type="entry name" value="ATP SYNTHASE SUBUNIT BETA, MITOCHONDRIAL"/>
    <property type="match status" value="1"/>
</dbReference>
<proteinExistence type="inferred from homology"/>
<evidence type="ECO:0000256" key="9">
    <source>
        <dbReference type="ARBA" id="ARBA00023196"/>
    </source>
</evidence>
<evidence type="ECO:0000256" key="1">
    <source>
        <dbReference type="ARBA" id="ARBA00004370"/>
    </source>
</evidence>
<dbReference type="GO" id="GO:0045259">
    <property type="term" value="C:proton-transporting ATP synthase complex"/>
    <property type="evidence" value="ECO:0007669"/>
    <property type="project" value="UniProtKB-KW"/>
</dbReference>
<protein>
    <submittedName>
        <fullName evidence="12">F0F1-type ATP synthase beta subunit</fullName>
    </submittedName>
</protein>
<dbReference type="GO" id="GO:0005524">
    <property type="term" value="F:ATP binding"/>
    <property type="evidence" value="ECO:0007669"/>
    <property type="project" value="UniProtKB-KW"/>
</dbReference>
<reference evidence="12 13" key="1">
    <citation type="submission" date="2020-07" db="EMBL/GenBank/DDBJ databases">
        <title>Exploring microbial biodiversity for novel pathways involved in the catabolism of aromatic compounds derived from lignin.</title>
        <authorList>
            <person name="Elkins J."/>
        </authorList>
    </citation>
    <scope>NUCLEOTIDE SEQUENCE [LARGE SCALE GENOMIC DNA]</scope>
    <source>
        <strain evidence="12 13">H2C3B</strain>
    </source>
</reference>
<dbReference type="AlphaFoldDB" id="A0A7Y9W5T9"/>
<comment type="subcellular location">
    <subcellularLocation>
        <location evidence="1">Membrane</location>
    </subcellularLocation>
</comment>
<keyword evidence="4" id="KW-0547">Nucleotide-binding</keyword>
<dbReference type="InterPro" id="IPR000194">
    <property type="entry name" value="ATPase_F1/V1/A1_a/bsu_nucl-bd"/>
</dbReference>
<keyword evidence="9" id="KW-0139">CF(1)</keyword>